<accession>A0A2K1JY61</accession>
<evidence type="ECO:0000256" key="3">
    <source>
        <dbReference type="ARBA" id="ARBA00022475"/>
    </source>
</evidence>
<sequence length="404" mass="44033">MPSEFSMKQNGDVAKARERIRVLNRVLGAFDSYNALQESEQPARKLLDDDNVADKISRLLLQPTSGKGSDLVCQWLFDTYQTQDPELQLVVLRFVPILCGVYLPRVTTNPDEPLAGFEAVLLALYTAECKARGGRPVMINIPDLGHASLYHSPRHIVGSPQPHVEIVSPALEPQSAVRSTKRAVIIGVALELFCKRISMMPSKAKLDLCHYARSWAVKGCGWSNEVETLAKSALPPPPSLNQTRGGSGSCSLGVALTIGEALTVEQEPADPPLLRRSNRPGRWDVAEPSLSNVLDSRENDRDAVWEFDYQDDSTDGPRVSLEIEVLRPIFKVLGHCLMAPASTPALKAAAVDAAKALYARSSQCLLPEAMLASRSLIRLSVGSSLGPTKSQRADKLVKSTRHGN</sequence>
<keyword evidence="3" id="KW-1003">Cell membrane</keyword>
<dbReference type="PANTHER" id="PTHR31220">
    <property type="entry name" value="HYCCIN RELATED"/>
    <property type="match status" value="1"/>
</dbReference>
<comment type="subcellular location">
    <subcellularLocation>
        <location evidence="1">Cell membrane</location>
    </subcellularLocation>
    <subcellularLocation>
        <location evidence="2">Cytoplasm</location>
        <location evidence="2">Cytosol</location>
    </subcellularLocation>
</comment>
<gene>
    <name evidence="8" type="primary">LOC112287549</name>
    <name evidence="7" type="ORF">PHYPA_013574</name>
</gene>
<evidence type="ECO:0000256" key="1">
    <source>
        <dbReference type="ARBA" id="ARBA00004236"/>
    </source>
</evidence>
<dbReference type="Pfam" id="PF09790">
    <property type="entry name" value="Hyccin"/>
    <property type="match status" value="1"/>
</dbReference>
<dbReference type="GO" id="GO:0005886">
    <property type="term" value="C:plasma membrane"/>
    <property type="evidence" value="ECO:0000318"/>
    <property type="project" value="GO_Central"/>
</dbReference>
<keyword evidence="5" id="KW-0472">Membrane</keyword>
<dbReference type="AlphaFoldDB" id="A0A2K1JY61"/>
<evidence type="ECO:0000313" key="9">
    <source>
        <dbReference type="Proteomes" id="UP000006727"/>
    </source>
</evidence>
<evidence type="ECO:0000256" key="2">
    <source>
        <dbReference type="ARBA" id="ARBA00004514"/>
    </source>
</evidence>
<reference evidence="7 9" key="2">
    <citation type="journal article" date="2018" name="Plant J.">
        <title>The Physcomitrella patens chromosome-scale assembly reveals moss genome structure and evolution.</title>
        <authorList>
            <person name="Lang D."/>
            <person name="Ullrich K.K."/>
            <person name="Murat F."/>
            <person name="Fuchs J."/>
            <person name="Jenkins J."/>
            <person name="Haas F.B."/>
            <person name="Piednoel M."/>
            <person name="Gundlach H."/>
            <person name="Van Bel M."/>
            <person name="Meyberg R."/>
            <person name="Vives C."/>
            <person name="Morata J."/>
            <person name="Symeonidi A."/>
            <person name="Hiss M."/>
            <person name="Muchero W."/>
            <person name="Kamisugi Y."/>
            <person name="Saleh O."/>
            <person name="Blanc G."/>
            <person name="Decker E.L."/>
            <person name="van Gessel N."/>
            <person name="Grimwood J."/>
            <person name="Hayes R.D."/>
            <person name="Graham S.W."/>
            <person name="Gunter L.E."/>
            <person name="McDaniel S.F."/>
            <person name="Hoernstein S.N.W."/>
            <person name="Larsson A."/>
            <person name="Li F.W."/>
            <person name="Perroud P.F."/>
            <person name="Phillips J."/>
            <person name="Ranjan P."/>
            <person name="Rokshar D.S."/>
            <person name="Rothfels C.J."/>
            <person name="Schneider L."/>
            <person name="Shu S."/>
            <person name="Stevenson D.W."/>
            <person name="Thummler F."/>
            <person name="Tillich M."/>
            <person name="Villarreal Aguilar J.C."/>
            <person name="Widiez T."/>
            <person name="Wong G.K."/>
            <person name="Wymore A."/>
            <person name="Zhang Y."/>
            <person name="Zimmer A.D."/>
            <person name="Quatrano R.S."/>
            <person name="Mayer K.F.X."/>
            <person name="Goodstein D."/>
            <person name="Casacuberta J.M."/>
            <person name="Vandepoele K."/>
            <person name="Reski R."/>
            <person name="Cuming A.C."/>
            <person name="Tuskan G.A."/>
            <person name="Maumus F."/>
            <person name="Salse J."/>
            <person name="Schmutz J."/>
            <person name="Rensing S.A."/>
        </authorList>
    </citation>
    <scope>NUCLEOTIDE SEQUENCE [LARGE SCALE GENOMIC DNA]</scope>
    <source>
        <strain evidence="8 9">cv. Gransden 2004</strain>
    </source>
</reference>
<dbReference type="RefSeq" id="XP_024386392.1">
    <property type="nucleotide sequence ID" value="XM_024530624.2"/>
</dbReference>
<dbReference type="InterPro" id="IPR018619">
    <property type="entry name" value="Hyccin"/>
</dbReference>
<evidence type="ECO:0000313" key="7">
    <source>
        <dbReference type="EMBL" id="PNR46455.1"/>
    </source>
</evidence>
<dbReference type="Proteomes" id="UP000006727">
    <property type="component" value="Chromosome 10"/>
</dbReference>
<keyword evidence="4" id="KW-0963">Cytoplasm</keyword>
<proteinExistence type="inferred from homology"/>
<name>A0A2K1JY61_PHYPA</name>
<reference evidence="8" key="3">
    <citation type="submission" date="2020-12" db="UniProtKB">
        <authorList>
            <consortium name="EnsemblPlants"/>
        </authorList>
    </citation>
    <scope>IDENTIFICATION</scope>
</reference>
<dbReference type="STRING" id="3218.A0A2K1JY61"/>
<dbReference type="EnsemblPlants" id="Pp3c10_7770V3.1">
    <property type="protein sequence ID" value="Pp3c10_7770V3.1"/>
    <property type="gene ID" value="Pp3c10_7770"/>
</dbReference>
<protein>
    <recommendedName>
        <fullName evidence="10">Hyccin</fullName>
    </recommendedName>
</protein>
<evidence type="ECO:0000256" key="5">
    <source>
        <dbReference type="ARBA" id="ARBA00023136"/>
    </source>
</evidence>
<keyword evidence="9" id="KW-1185">Reference proteome</keyword>
<dbReference type="GO" id="GO:0005829">
    <property type="term" value="C:cytosol"/>
    <property type="evidence" value="ECO:0007669"/>
    <property type="project" value="UniProtKB-SubCell"/>
</dbReference>
<dbReference type="GO" id="GO:0046854">
    <property type="term" value="P:phosphatidylinositol phosphate biosynthetic process"/>
    <property type="evidence" value="ECO:0000318"/>
    <property type="project" value="GO_Central"/>
</dbReference>
<evidence type="ECO:0000256" key="4">
    <source>
        <dbReference type="ARBA" id="ARBA00022490"/>
    </source>
</evidence>
<dbReference type="GO" id="GO:0072659">
    <property type="term" value="P:protein localization to plasma membrane"/>
    <property type="evidence" value="ECO:0000318"/>
    <property type="project" value="GO_Central"/>
</dbReference>
<evidence type="ECO:0000256" key="6">
    <source>
        <dbReference type="ARBA" id="ARBA00034482"/>
    </source>
</evidence>
<dbReference type="GeneID" id="112287549"/>
<dbReference type="Gramene" id="Pp3c10_7770V3.1">
    <property type="protein sequence ID" value="Pp3c10_7770V3.1"/>
    <property type="gene ID" value="Pp3c10_7770"/>
</dbReference>
<dbReference type="OrthoDB" id="18937at2759"/>
<evidence type="ECO:0008006" key="10">
    <source>
        <dbReference type="Google" id="ProtNLM"/>
    </source>
</evidence>
<reference evidence="7 9" key="1">
    <citation type="journal article" date="2008" name="Science">
        <title>The Physcomitrella genome reveals evolutionary insights into the conquest of land by plants.</title>
        <authorList>
            <person name="Rensing S."/>
            <person name="Lang D."/>
            <person name="Zimmer A."/>
            <person name="Terry A."/>
            <person name="Salamov A."/>
            <person name="Shapiro H."/>
            <person name="Nishiyama T."/>
            <person name="Perroud P.-F."/>
            <person name="Lindquist E."/>
            <person name="Kamisugi Y."/>
            <person name="Tanahashi T."/>
            <person name="Sakakibara K."/>
            <person name="Fujita T."/>
            <person name="Oishi K."/>
            <person name="Shin-I T."/>
            <person name="Kuroki Y."/>
            <person name="Toyoda A."/>
            <person name="Suzuki Y."/>
            <person name="Hashimoto A."/>
            <person name="Yamaguchi K."/>
            <person name="Sugano A."/>
            <person name="Kohara Y."/>
            <person name="Fujiyama A."/>
            <person name="Anterola A."/>
            <person name="Aoki S."/>
            <person name="Ashton N."/>
            <person name="Barbazuk W.B."/>
            <person name="Barker E."/>
            <person name="Bennetzen J."/>
            <person name="Bezanilla M."/>
            <person name="Blankenship R."/>
            <person name="Cho S.H."/>
            <person name="Dutcher S."/>
            <person name="Estelle M."/>
            <person name="Fawcett J.A."/>
            <person name="Gundlach H."/>
            <person name="Hanada K."/>
            <person name="Heyl A."/>
            <person name="Hicks K.A."/>
            <person name="Hugh J."/>
            <person name="Lohr M."/>
            <person name="Mayer K."/>
            <person name="Melkozernov A."/>
            <person name="Murata T."/>
            <person name="Nelson D."/>
            <person name="Pils B."/>
            <person name="Prigge M."/>
            <person name="Reiss B."/>
            <person name="Renner T."/>
            <person name="Rombauts S."/>
            <person name="Rushton P."/>
            <person name="Sanderfoot A."/>
            <person name="Schween G."/>
            <person name="Shiu S.-H."/>
            <person name="Stueber K."/>
            <person name="Theodoulou F.L."/>
            <person name="Tu H."/>
            <person name="Van de Peer Y."/>
            <person name="Verrier P.J."/>
            <person name="Waters E."/>
            <person name="Wood A."/>
            <person name="Yang L."/>
            <person name="Cove D."/>
            <person name="Cuming A."/>
            <person name="Hasebe M."/>
            <person name="Lucas S."/>
            <person name="Mishler D.B."/>
            <person name="Reski R."/>
            <person name="Grigoriev I."/>
            <person name="Quatrano R.S."/>
            <person name="Boore J.L."/>
        </authorList>
    </citation>
    <scope>NUCLEOTIDE SEQUENCE [LARGE SCALE GENOMIC DNA]</scope>
    <source>
        <strain evidence="8 9">cv. Gransden 2004</strain>
    </source>
</reference>
<comment type="similarity">
    <text evidence="6">Belongs to the Hyccin family.</text>
</comment>
<evidence type="ECO:0000313" key="8">
    <source>
        <dbReference type="EnsemblPlants" id="Pp3c10_7770V3.1"/>
    </source>
</evidence>
<organism evidence="7">
    <name type="scientific">Physcomitrium patens</name>
    <name type="common">Spreading-leaved earth moss</name>
    <name type="synonym">Physcomitrella patens</name>
    <dbReference type="NCBI Taxonomy" id="3218"/>
    <lineage>
        <taxon>Eukaryota</taxon>
        <taxon>Viridiplantae</taxon>
        <taxon>Streptophyta</taxon>
        <taxon>Embryophyta</taxon>
        <taxon>Bryophyta</taxon>
        <taxon>Bryophytina</taxon>
        <taxon>Bryopsida</taxon>
        <taxon>Funariidae</taxon>
        <taxon>Funariales</taxon>
        <taxon>Funariaceae</taxon>
        <taxon>Physcomitrium</taxon>
    </lineage>
</organism>
<dbReference type="EnsemblPlants" id="Pp3c10_7770V3.2">
    <property type="protein sequence ID" value="Pp3c10_7770V3.2"/>
    <property type="gene ID" value="Pp3c10_7770"/>
</dbReference>
<dbReference type="PANTHER" id="PTHR31220:SF1">
    <property type="entry name" value="GH21176P"/>
    <property type="match status" value="1"/>
</dbReference>
<dbReference type="Gramene" id="Pp3c10_7770V3.2">
    <property type="protein sequence ID" value="Pp3c10_7770V3.2"/>
    <property type="gene ID" value="Pp3c10_7770"/>
</dbReference>
<dbReference type="EMBL" id="ABEU02000010">
    <property type="protein sequence ID" value="PNR46455.1"/>
    <property type="molecule type" value="Genomic_DNA"/>
</dbReference>